<organism evidence="8 9">
    <name type="scientific">Rubellimicrobium roseum</name>
    <dbReference type="NCBI Taxonomy" id="687525"/>
    <lineage>
        <taxon>Bacteria</taxon>
        <taxon>Pseudomonadati</taxon>
        <taxon>Pseudomonadota</taxon>
        <taxon>Alphaproteobacteria</taxon>
        <taxon>Rhodobacterales</taxon>
        <taxon>Roseobacteraceae</taxon>
        <taxon>Rubellimicrobium</taxon>
    </lineage>
</organism>
<dbReference type="Pfam" id="PF00892">
    <property type="entry name" value="EamA"/>
    <property type="match status" value="1"/>
</dbReference>
<evidence type="ECO:0000256" key="3">
    <source>
        <dbReference type="ARBA" id="ARBA00022692"/>
    </source>
</evidence>
<evidence type="ECO:0000259" key="7">
    <source>
        <dbReference type="Pfam" id="PF00892"/>
    </source>
</evidence>
<evidence type="ECO:0000256" key="2">
    <source>
        <dbReference type="ARBA" id="ARBA00007362"/>
    </source>
</evidence>
<dbReference type="OrthoDB" id="7685518at2"/>
<dbReference type="EMBL" id="VDFV01000001">
    <property type="protein sequence ID" value="TNC74923.1"/>
    <property type="molecule type" value="Genomic_DNA"/>
</dbReference>
<feature type="transmembrane region" description="Helical" evidence="6">
    <location>
        <begin position="186"/>
        <end position="210"/>
    </location>
</feature>
<protein>
    <submittedName>
        <fullName evidence="8">DMT family transporter</fullName>
    </submittedName>
</protein>
<name>A0A5C4NJZ4_9RHOB</name>
<keyword evidence="5 6" id="KW-0472">Membrane</keyword>
<dbReference type="RefSeq" id="WP_139079917.1">
    <property type="nucleotide sequence ID" value="NZ_VDFV01000001.1"/>
</dbReference>
<evidence type="ECO:0000256" key="6">
    <source>
        <dbReference type="SAM" id="Phobius"/>
    </source>
</evidence>
<comment type="subcellular location">
    <subcellularLocation>
        <location evidence="1">Membrane</location>
        <topology evidence="1">Multi-pass membrane protein</topology>
    </subcellularLocation>
</comment>
<feature type="transmembrane region" description="Helical" evidence="6">
    <location>
        <begin position="256"/>
        <end position="275"/>
    </location>
</feature>
<evidence type="ECO:0000313" key="8">
    <source>
        <dbReference type="EMBL" id="TNC74923.1"/>
    </source>
</evidence>
<evidence type="ECO:0000256" key="1">
    <source>
        <dbReference type="ARBA" id="ARBA00004141"/>
    </source>
</evidence>
<keyword evidence="4 6" id="KW-1133">Transmembrane helix</keyword>
<dbReference type="InterPro" id="IPR050638">
    <property type="entry name" value="AA-Vitamin_Transporters"/>
</dbReference>
<evidence type="ECO:0000256" key="5">
    <source>
        <dbReference type="ARBA" id="ARBA00023136"/>
    </source>
</evidence>
<dbReference type="PANTHER" id="PTHR32322:SF2">
    <property type="entry name" value="EAMA DOMAIN-CONTAINING PROTEIN"/>
    <property type="match status" value="1"/>
</dbReference>
<dbReference type="InterPro" id="IPR037185">
    <property type="entry name" value="EmrE-like"/>
</dbReference>
<feature type="transmembrane region" description="Helical" evidence="6">
    <location>
        <begin position="45"/>
        <end position="66"/>
    </location>
</feature>
<dbReference type="SUPFAM" id="SSF103481">
    <property type="entry name" value="Multidrug resistance efflux transporter EmrE"/>
    <property type="match status" value="1"/>
</dbReference>
<sequence>MTVTSTPSLPAPDRLGGNLLAAGSTLVWAAGFPAAEGLLATWDPVAAAAGRFAMGLLLLVPLWLLTEGVPKGFRWAPGLILGAVGFGGAAVTLIWALAVTDPVTVAVIASASPLCAAVVEWALERRRLSGSFLLGLGASVLGGVIATAEGGGSGGNLLFGAALTVASCLLYSWASHEAVRRLPGQSVIAQTTVTAMGGGLATGALFAAMALTGRASLPPDAFGARDLGLLAVYGMGAIAVTQILFIGAVRRIGVALSSFHFNIAPFYVMLILVALGGEWSWAQALGAAVVAVGVVVAQR</sequence>
<feature type="transmembrane region" description="Helical" evidence="6">
    <location>
        <begin position="281"/>
        <end position="297"/>
    </location>
</feature>
<keyword evidence="3 6" id="KW-0812">Transmembrane</keyword>
<evidence type="ECO:0000313" key="9">
    <source>
        <dbReference type="Proteomes" id="UP000305709"/>
    </source>
</evidence>
<feature type="transmembrane region" description="Helical" evidence="6">
    <location>
        <begin position="130"/>
        <end position="148"/>
    </location>
</feature>
<comment type="similarity">
    <text evidence="2">Belongs to the EamA transporter family.</text>
</comment>
<dbReference type="PANTHER" id="PTHR32322">
    <property type="entry name" value="INNER MEMBRANE TRANSPORTER"/>
    <property type="match status" value="1"/>
</dbReference>
<gene>
    <name evidence="8" type="ORF">FHG71_01995</name>
</gene>
<feature type="domain" description="EamA" evidence="7">
    <location>
        <begin position="17"/>
        <end position="145"/>
    </location>
</feature>
<reference evidence="8 9" key="1">
    <citation type="submission" date="2019-06" db="EMBL/GenBank/DDBJ databases">
        <authorList>
            <person name="Jiang L."/>
        </authorList>
    </citation>
    <scope>NUCLEOTIDE SEQUENCE [LARGE SCALE GENOMIC DNA]</scope>
    <source>
        <strain evidence="8 9">YIM 48858</strain>
    </source>
</reference>
<feature type="transmembrane region" description="Helical" evidence="6">
    <location>
        <begin position="154"/>
        <end position="174"/>
    </location>
</feature>
<dbReference type="AlphaFoldDB" id="A0A5C4NJZ4"/>
<comment type="caution">
    <text evidence="8">The sequence shown here is derived from an EMBL/GenBank/DDBJ whole genome shotgun (WGS) entry which is preliminary data.</text>
</comment>
<evidence type="ECO:0000256" key="4">
    <source>
        <dbReference type="ARBA" id="ARBA00022989"/>
    </source>
</evidence>
<proteinExistence type="inferred from homology"/>
<accession>A0A5C4NJZ4</accession>
<feature type="transmembrane region" description="Helical" evidence="6">
    <location>
        <begin position="230"/>
        <end position="249"/>
    </location>
</feature>
<dbReference type="Proteomes" id="UP000305709">
    <property type="component" value="Unassembled WGS sequence"/>
</dbReference>
<keyword evidence="9" id="KW-1185">Reference proteome</keyword>
<dbReference type="InterPro" id="IPR000620">
    <property type="entry name" value="EamA_dom"/>
</dbReference>
<feature type="transmembrane region" description="Helical" evidence="6">
    <location>
        <begin position="78"/>
        <end position="97"/>
    </location>
</feature>
<dbReference type="GO" id="GO:0016020">
    <property type="term" value="C:membrane"/>
    <property type="evidence" value="ECO:0007669"/>
    <property type="project" value="UniProtKB-SubCell"/>
</dbReference>
<feature type="transmembrane region" description="Helical" evidence="6">
    <location>
        <begin position="103"/>
        <end position="123"/>
    </location>
</feature>